<accession>A0ABU3QA45</accession>
<comment type="caution">
    <text evidence="1">The sequence shown here is derived from an EMBL/GenBank/DDBJ whole genome shotgun (WGS) entry which is preliminary data.</text>
</comment>
<dbReference type="RefSeq" id="WP_315727342.1">
    <property type="nucleotide sequence ID" value="NZ_JAVUPU010000008.1"/>
</dbReference>
<evidence type="ECO:0000313" key="1">
    <source>
        <dbReference type="EMBL" id="MDT9600241.1"/>
    </source>
</evidence>
<keyword evidence="2" id="KW-1185">Reference proteome</keyword>
<sequence>MLAEDDLLVTMPLQDALRAAGYAPLHAPDAIQPLADQDIHRGAAILRSAFEGQRKIGNSRRSGTLLGTAH</sequence>
<dbReference type="EMBL" id="JAVUPU010000008">
    <property type="protein sequence ID" value="MDT9600241.1"/>
    <property type="molecule type" value="Genomic_DNA"/>
</dbReference>
<protein>
    <submittedName>
        <fullName evidence="1">Uncharacterized protein</fullName>
    </submittedName>
</protein>
<dbReference type="Proteomes" id="UP001259572">
    <property type="component" value="Unassembled WGS sequence"/>
</dbReference>
<organism evidence="1 2">
    <name type="scientific">Sphingosinicella rhizophila</name>
    <dbReference type="NCBI Taxonomy" id="3050082"/>
    <lineage>
        <taxon>Bacteria</taxon>
        <taxon>Pseudomonadati</taxon>
        <taxon>Pseudomonadota</taxon>
        <taxon>Alphaproteobacteria</taxon>
        <taxon>Sphingomonadales</taxon>
        <taxon>Sphingosinicellaceae</taxon>
        <taxon>Sphingosinicella</taxon>
    </lineage>
</organism>
<name>A0ABU3QA45_9SPHN</name>
<evidence type="ECO:0000313" key="2">
    <source>
        <dbReference type="Proteomes" id="UP001259572"/>
    </source>
</evidence>
<proteinExistence type="predicted"/>
<gene>
    <name evidence="1" type="ORF">RQX22_14870</name>
</gene>
<reference evidence="1 2" key="1">
    <citation type="submission" date="2023-05" db="EMBL/GenBank/DDBJ databases">
        <authorList>
            <person name="Guo Y."/>
        </authorList>
    </citation>
    <scope>NUCLEOTIDE SEQUENCE [LARGE SCALE GENOMIC DNA]</scope>
    <source>
        <strain evidence="1 2">GR2756</strain>
    </source>
</reference>